<dbReference type="Gene3D" id="3.30.1150.10">
    <property type="match status" value="1"/>
</dbReference>
<dbReference type="EMBL" id="BAAAEI010000006">
    <property type="protein sequence ID" value="GAA0351591.1"/>
    <property type="molecule type" value="Genomic_DNA"/>
</dbReference>
<dbReference type="RefSeq" id="WP_343843648.1">
    <property type="nucleotide sequence ID" value="NZ_BAAAEI010000006.1"/>
</dbReference>
<keyword evidence="5" id="KW-1185">Reference proteome</keyword>
<dbReference type="Proteomes" id="UP001501757">
    <property type="component" value="Unassembled WGS sequence"/>
</dbReference>
<dbReference type="PROSITE" id="PS50005">
    <property type="entry name" value="TPR"/>
    <property type="match status" value="1"/>
</dbReference>
<name>A0ABP3GSV4_9ALTE</name>
<feature type="chain" id="PRO_5046138600" description="Tetratricopeptide repeat protein" evidence="3">
    <location>
        <begin position="27"/>
        <end position="399"/>
    </location>
</feature>
<evidence type="ECO:0000313" key="5">
    <source>
        <dbReference type="Proteomes" id="UP001501757"/>
    </source>
</evidence>
<feature type="region of interest" description="Disordered" evidence="2">
    <location>
        <begin position="380"/>
        <end position="399"/>
    </location>
</feature>
<evidence type="ECO:0008006" key="6">
    <source>
        <dbReference type="Google" id="ProtNLM"/>
    </source>
</evidence>
<evidence type="ECO:0000256" key="2">
    <source>
        <dbReference type="SAM" id="MobiDB-lite"/>
    </source>
</evidence>
<gene>
    <name evidence="4" type="ORF">GCM10009092_14980</name>
</gene>
<keyword evidence="3" id="KW-0732">Signal</keyword>
<keyword evidence="1" id="KW-0802">TPR repeat</keyword>
<accession>A0ABP3GSV4</accession>
<evidence type="ECO:0000256" key="3">
    <source>
        <dbReference type="SAM" id="SignalP"/>
    </source>
</evidence>
<proteinExistence type="predicted"/>
<reference evidence="5" key="1">
    <citation type="journal article" date="2019" name="Int. J. Syst. Evol. Microbiol.">
        <title>The Global Catalogue of Microorganisms (GCM) 10K type strain sequencing project: providing services to taxonomists for standard genome sequencing and annotation.</title>
        <authorList>
            <consortium name="The Broad Institute Genomics Platform"/>
            <consortium name="The Broad Institute Genome Sequencing Center for Infectious Disease"/>
            <person name="Wu L."/>
            <person name="Ma J."/>
        </authorList>
    </citation>
    <scope>NUCLEOTIDE SEQUENCE [LARGE SCALE GENOMIC DNA]</scope>
    <source>
        <strain evidence="5">JCM 13378</strain>
    </source>
</reference>
<dbReference type="InterPro" id="IPR011990">
    <property type="entry name" value="TPR-like_helical_dom_sf"/>
</dbReference>
<sequence length="399" mass="45618">MQIATGCGYFGQCLCALLLSINAVQAELDTQPVRPYLLEIDRVQQEEGTYSPQLGQLLTQLGVAYQQQEQHQLALDSFARALQITKINEGIYALNQLAIMDKMQSSMMAQHRWKDMDDQHQRAYWLVNRNFRPDDPRLLPYLFNYANWLLFVHNHVFQNETYVRLLQSEALFKQTHDIIMANYGDNDPRMVQSLKGLVMTSFFKSQLGPAQLEFDVDGVDMTRQGSFYMGLPAVDYRTENYREGKQALEKMVAIYDGQHEGVTGQDKVLARVGLADWYLMFGKSTTAFDTYREARDIARQENAPAAFTLFDSPTLLPDSRLYLGDSSGEKETERFVLARFDVNAHGKANNIELLDSNPQDATAMRSRALRFLRSASFRPRFSEEEPTETQGVKLKISNP</sequence>
<dbReference type="SUPFAM" id="SSF48452">
    <property type="entry name" value="TPR-like"/>
    <property type="match status" value="1"/>
</dbReference>
<evidence type="ECO:0000256" key="1">
    <source>
        <dbReference type="PROSITE-ProRule" id="PRU00339"/>
    </source>
</evidence>
<organism evidence="4 5">
    <name type="scientific">Bowmanella denitrificans</name>
    <dbReference type="NCBI Taxonomy" id="366582"/>
    <lineage>
        <taxon>Bacteria</taxon>
        <taxon>Pseudomonadati</taxon>
        <taxon>Pseudomonadota</taxon>
        <taxon>Gammaproteobacteria</taxon>
        <taxon>Alteromonadales</taxon>
        <taxon>Alteromonadaceae</taxon>
        <taxon>Bowmanella</taxon>
    </lineage>
</organism>
<feature type="signal peptide" evidence="3">
    <location>
        <begin position="1"/>
        <end position="26"/>
    </location>
</feature>
<protein>
    <recommendedName>
        <fullName evidence="6">Tetratricopeptide repeat protein</fullName>
    </recommendedName>
</protein>
<dbReference type="InterPro" id="IPR019734">
    <property type="entry name" value="TPR_rpt"/>
</dbReference>
<comment type="caution">
    <text evidence="4">The sequence shown here is derived from an EMBL/GenBank/DDBJ whole genome shotgun (WGS) entry which is preliminary data.</text>
</comment>
<dbReference type="Gene3D" id="1.25.40.10">
    <property type="entry name" value="Tetratricopeptide repeat domain"/>
    <property type="match status" value="1"/>
</dbReference>
<evidence type="ECO:0000313" key="4">
    <source>
        <dbReference type="EMBL" id="GAA0351591.1"/>
    </source>
</evidence>
<feature type="repeat" description="TPR" evidence="1">
    <location>
        <begin position="55"/>
        <end position="88"/>
    </location>
</feature>